<proteinExistence type="predicted"/>
<name>A0A9X4E1U7_9NEIS</name>
<accession>A0A9X4E1U7</accession>
<dbReference type="Proteomes" id="UP001149607">
    <property type="component" value="Chromosome"/>
</dbReference>
<keyword evidence="1" id="KW-0808">Transferase</keyword>
<dbReference type="RefSeq" id="WP_274585154.1">
    <property type="nucleotide sequence ID" value="NZ_CP146598.1"/>
</dbReference>
<sequence>MNIALLCFGVGSIAGISGTEKVFVDMANAMTVRGHRVYAVWNDAPGVVPHYPFSADVRQYNLGLGKIRIPLSAKLMREVEKRLRIYRMNPADSFKVRQLAAVRENVPLNEIDVFVCFEFNSVMAANRLAGGGRPVAAMVHNSVGNQIARLTPWQRREADKADVYQVLLPGFVAQAKRFLSTEIVCIGNAVPQVEERDCADLAAHRPPFKIVTVGRIEPEQKQTLVLVRAFAEIARDYPDWQLHYYGPVSDAAYHHQIRRYIDHHGLPQQILYGGTTQDVLSVLRTADIFGFPSAHEGFSLALTEAMAAGLPAVGFAAAEGVNDLIEDGVNGLLAKDEAGFAQCLASLMRDAGLRQTLGRAAHESMKVYSPDSVWQQWEQLLAGLVARRRR</sequence>
<keyword evidence="1" id="KW-0328">Glycosyltransferase</keyword>
<dbReference type="Gene3D" id="3.40.50.2000">
    <property type="entry name" value="Glycogen Phosphorylase B"/>
    <property type="match status" value="2"/>
</dbReference>
<keyword evidence="3" id="KW-1185">Reference proteome</keyword>
<dbReference type="Pfam" id="PF13692">
    <property type="entry name" value="Glyco_trans_1_4"/>
    <property type="match status" value="1"/>
</dbReference>
<reference evidence="1" key="1">
    <citation type="submission" date="2022-10" db="EMBL/GenBank/DDBJ databases">
        <authorList>
            <person name="Boutroux M."/>
        </authorList>
    </citation>
    <scope>NUCLEOTIDE SEQUENCE</scope>
    <source>
        <strain evidence="1">51.81</strain>
    </source>
</reference>
<organism evidence="1">
    <name type="scientific">Neisseria leonii</name>
    <dbReference type="NCBI Taxonomy" id="2995413"/>
    <lineage>
        <taxon>Bacteria</taxon>
        <taxon>Pseudomonadati</taxon>
        <taxon>Pseudomonadota</taxon>
        <taxon>Betaproteobacteria</taxon>
        <taxon>Neisseriales</taxon>
        <taxon>Neisseriaceae</taxon>
        <taxon>Neisseria</taxon>
    </lineage>
</organism>
<dbReference type="EMBL" id="CP146598">
    <property type="protein sequence ID" value="WWY02524.1"/>
    <property type="molecule type" value="Genomic_DNA"/>
</dbReference>
<evidence type="ECO:0000313" key="3">
    <source>
        <dbReference type="Proteomes" id="UP001149607"/>
    </source>
</evidence>
<dbReference type="EC" id="2.4.-.-" evidence="1"/>
<evidence type="ECO:0000313" key="2">
    <source>
        <dbReference type="EMBL" id="WWY02524.1"/>
    </source>
</evidence>
<dbReference type="PANTHER" id="PTHR12526:SF627">
    <property type="entry name" value="D-RHAMNOSYLTRANSFERASE WBPZ"/>
    <property type="match status" value="1"/>
</dbReference>
<dbReference type="AlphaFoldDB" id="A0A9X4E1U7"/>
<dbReference type="SUPFAM" id="SSF53756">
    <property type="entry name" value="UDP-Glycosyltransferase/glycogen phosphorylase"/>
    <property type="match status" value="1"/>
</dbReference>
<reference evidence="2" key="2">
    <citation type="submission" date="2024-02" db="EMBL/GenBank/DDBJ databases">
        <title>Neisseria leonii sp. nov.</title>
        <authorList>
            <person name="Boutroux M."/>
            <person name="Favre-Rochex S."/>
            <person name="Gorgette O."/>
            <person name="Touak G."/>
            <person name="Muhle E."/>
            <person name="Chesneau O."/>
            <person name="Clermont D."/>
            <person name="Rahi P."/>
        </authorList>
    </citation>
    <scope>NUCLEOTIDE SEQUENCE</scope>
    <source>
        <strain evidence="2">51.81</strain>
    </source>
</reference>
<dbReference type="EMBL" id="JAPQFL010000003">
    <property type="protein sequence ID" value="MDD9328041.1"/>
    <property type="molecule type" value="Genomic_DNA"/>
</dbReference>
<protein>
    <submittedName>
        <fullName evidence="1">Glycosyltransferase</fullName>
        <ecNumber evidence="1">2.4.-.-</ecNumber>
    </submittedName>
</protein>
<evidence type="ECO:0000313" key="1">
    <source>
        <dbReference type="EMBL" id="MDD9328041.1"/>
    </source>
</evidence>
<gene>
    <name evidence="1" type="ORF">ORY91_001458</name>
    <name evidence="2" type="ORF">V9W64_07310</name>
</gene>
<dbReference type="GO" id="GO:0016757">
    <property type="term" value="F:glycosyltransferase activity"/>
    <property type="evidence" value="ECO:0007669"/>
    <property type="project" value="UniProtKB-KW"/>
</dbReference>
<dbReference type="PANTHER" id="PTHR12526">
    <property type="entry name" value="GLYCOSYLTRANSFERASE"/>
    <property type="match status" value="1"/>
</dbReference>